<proteinExistence type="predicted"/>
<organism evidence="2 3">
    <name type="scientific">Heterorhabditis bacteriophora</name>
    <name type="common">Entomopathogenic nematode worm</name>
    <dbReference type="NCBI Taxonomy" id="37862"/>
    <lineage>
        <taxon>Eukaryota</taxon>
        <taxon>Metazoa</taxon>
        <taxon>Ecdysozoa</taxon>
        <taxon>Nematoda</taxon>
        <taxon>Chromadorea</taxon>
        <taxon>Rhabditida</taxon>
        <taxon>Rhabditina</taxon>
        <taxon>Rhabditomorpha</taxon>
        <taxon>Strongyloidea</taxon>
        <taxon>Heterorhabditidae</taxon>
        <taxon>Heterorhabditis</taxon>
    </lineage>
</organism>
<feature type="coiled-coil region" evidence="1">
    <location>
        <begin position="10"/>
        <end position="158"/>
    </location>
</feature>
<evidence type="ECO:0000313" key="3">
    <source>
        <dbReference type="WBParaSite" id="Hba_12313"/>
    </source>
</evidence>
<dbReference type="WBParaSite" id="Hba_12313">
    <property type="protein sequence ID" value="Hba_12313"/>
    <property type="gene ID" value="Hba_12313"/>
</dbReference>
<name>A0A1I7X4G8_HETBA</name>
<dbReference type="PANTHER" id="PTHR15742:SF5">
    <property type="entry name" value="GIRDIN"/>
    <property type="match status" value="1"/>
</dbReference>
<dbReference type="PANTHER" id="PTHR15742">
    <property type="entry name" value="GIRDIN"/>
    <property type="match status" value="1"/>
</dbReference>
<dbReference type="InterPro" id="IPR049885">
    <property type="entry name" value="MTCL1-3"/>
</dbReference>
<accession>A0A1I7X4G8</accession>
<protein>
    <submittedName>
        <fullName evidence="3">Shootin-1</fullName>
    </submittedName>
</protein>
<dbReference type="AlphaFoldDB" id="A0A1I7X4G8"/>
<dbReference type="Proteomes" id="UP000095283">
    <property type="component" value="Unplaced"/>
</dbReference>
<keyword evidence="1" id="KW-0175">Coiled coil</keyword>
<feature type="coiled-coil region" evidence="1">
    <location>
        <begin position="223"/>
        <end position="257"/>
    </location>
</feature>
<reference evidence="3" key="1">
    <citation type="submission" date="2016-11" db="UniProtKB">
        <authorList>
            <consortium name="WormBaseParasite"/>
        </authorList>
    </citation>
    <scope>IDENTIFICATION</scope>
</reference>
<evidence type="ECO:0000313" key="2">
    <source>
        <dbReference type="Proteomes" id="UP000095283"/>
    </source>
</evidence>
<keyword evidence="2" id="KW-1185">Reference proteome</keyword>
<sequence length="431" mass="50391">MQETTYAGSDEKLKEKIRTTEALCDEIMEENEGLKAEVKDLQQEIEEMQDQYREEEIEEFRELQRELEQNAKNCRVLQFKLRKAERMKEQTETEKFQMQTKLNDLLANSSDTTIVSLRSDSARIKELESELRIAKEVSVRLHNELEQTEEKRYKLEDEVFYLKEKIREMQTQNKWREARNKTDNAVKRLSAELATSAPIIPDGEMSKELRDALEREIDSREQLRFAEEDLKRTQLRLQDVENENEVLMKKLSKSAKLRPPMVRSARILELETDYTKRAAETGVLSAGGEFKMTPEMERDMSKMIATISDLERKNLELNMQLKNTESKNFSYASSNASSNELRTEQEKRRVIEAELTELKQTMLKTDNQKLISLATKVSNIGLTSHVFTYVQVLQIEQLNSQLSMSNDRCTTLHKRMAKEGDTVKYMVRDIS</sequence>
<evidence type="ECO:0000256" key="1">
    <source>
        <dbReference type="SAM" id="Coils"/>
    </source>
</evidence>
<feature type="coiled-coil region" evidence="1">
    <location>
        <begin position="300"/>
        <end position="361"/>
    </location>
</feature>